<keyword evidence="5" id="KW-1185">Reference proteome</keyword>
<dbReference type="Pfam" id="PF00207">
    <property type="entry name" value="A2M"/>
    <property type="match status" value="1"/>
</dbReference>
<dbReference type="InterPro" id="IPR012910">
    <property type="entry name" value="Plug_dom"/>
</dbReference>
<evidence type="ECO:0000256" key="2">
    <source>
        <dbReference type="SAM" id="SignalP"/>
    </source>
</evidence>
<gene>
    <name evidence="4" type="ORF">VJ786_05280</name>
</gene>
<evidence type="ECO:0000259" key="3">
    <source>
        <dbReference type="SMART" id="SM01360"/>
    </source>
</evidence>
<dbReference type="InterPro" id="IPR011990">
    <property type="entry name" value="TPR-like_helical_dom_sf"/>
</dbReference>
<protein>
    <submittedName>
        <fullName evidence="4">Alpha-2-macroglobulin family protein</fullName>
    </submittedName>
</protein>
<dbReference type="Gene3D" id="2.60.40.1930">
    <property type="match status" value="1"/>
</dbReference>
<dbReference type="PANTHER" id="PTHR40094:SF1">
    <property type="entry name" value="UBIQUITIN DOMAIN-CONTAINING PROTEIN"/>
    <property type="match status" value="1"/>
</dbReference>
<dbReference type="PANTHER" id="PTHR40094">
    <property type="entry name" value="ALPHA-2-MACROGLOBULIN HOMOLOG"/>
    <property type="match status" value="1"/>
</dbReference>
<dbReference type="NCBIfam" id="TIGR04057">
    <property type="entry name" value="SusC_RagA_signa"/>
    <property type="match status" value="1"/>
</dbReference>
<dbReference type="SUPFAM" id="SSF48239">
    <property type="entry name" value="Terpenoid cyclases/Protein prenyltransferases"/>
    <property type="match status" value="1"/>
</dbReference>
<comment type="caution">
    <text evidence="4">The sequence shown here is derived from an EMBL/GenBank/DDBJ whole genome shotgun (WGS) entry which is preliminary data.</text>
</comment>
<evidence type="ECO:0000256" key="1">
    <source>
        <dbReference type="ARBA" id="ARBA00010556"/>
    </source>
</evidence>
<organism evidence="4 5">
    <name type="scientific">Sphingobacterium tenebrionis</name>
    <dbReference type="NCBI Taxonomy" id="3111775"/>
    <lineage>
        <taxon>Bacteria</taxon>
        <taxon>Pseudomonadati</taxon>
        <taxon>Bacteroidota</taxon>
        <taxon>Sphingobacteriia</taxon>
        <taxon>Sphingobacteriales</taxon>
        <taxon>Sphingobacteriaceae</taxon>
        <taxon>Sphingobacterium</taxon>
    </lineage>
</organism>
<dbReference type="InterPro" id="IPR041246">
    <property type="entry name" value="Bact_MG10"/>
</dbReference>
<dbReference type="InterPro" id="IPR037066">
    <property type="entry name" value="Plug_dom_sf"/>
</dbReference>
<dbReference type="Gene3D" id="2.170.130.10">
    <property type="entry name" value="TonB-dependent receptor, plug domain"/>
    <property type="match status" value="1"/>
</dbReference>
<dbReference type="Pfam" id="PF07715">
    <property type="entry name" value="Plug"/>
    <property type="match status" value="1"/>
</dbReference>
<sequence length="1972" mass="228309">MKKALWILLLFIPLFSIGQISPQTNDLTKTWLEVDRLFSIKNYEQALPLLATIKAESIKRKDDALWLRAFLAETQVATVNTNDDNQFEKIDQLFQNNISTAKPLVKDVLYNFYASFLENNLHRYLSNSSNKFVAADHNQKWDIIDSLYKLSLTNKLRLKKEKTEKWSSMFSDLNNIQLTPTLFHYLSINYLSFLKKDMVSYKSAYQNLHQEIMALNKNEDYKISATFFASQNPTIKANNNLLYFQALRDIMKTYPSDYNAYLLYQMAYKHFYMGNKKEALALVEEAEKNYPNSPWLNNAKNLNEDIKRVEIGMDMKEFQLQNSYLPISLRLRNVDNLYIRVYRTTNHPKELKKFTVKYDSTTFVNSLDAPLAYEEVIPIKDLAVGESKRTIYKINPLPYGHYTILISNNAAFKDDDKFQKVSINNFYITDFFFSATFEKENENNEEYHTLFINRRTGQPYANKTFSLYEFYDKNPLKLIQKIKTDQRGFYHFKTNEKKDITDINDYYIYLADENQFIDLSEFPETADHVRYDQEKEEIEGEVRINAMLDRGIYRPGQPLYFKGIIYNDHYLKGRVLADQKIKVYLHDVNFRKIDSLELTSNAYGSIHGEFNLPSPILAGRFRLSFQQKELQIGEISFRVEEYKRPTFEVKLETNKETYTKKDTAIFQGQAMSLNGAPLVGASVHYKVNYSARGKQYKNGLFVDSTTTTNELGKFTIKVPLMDSTFQTFTDFRLNYEVEVVNQNGEMQSAASSHQYSDKPWRIQIQTPRNVEEYKWSSIQVHTLNNNNQPLKFAGDVQILKIKDPTVVVPEHMRSYFRDVDFHLFSNSEYKKYFPTIFDDVFIGDQKSELIKSYSFDTRDTTLVRIDSNLFGRGRYFIKALSIQGRDSIRAQALVSVFDKATGKSLNSEFLTYTLDKPSYKEGDEVTLKLFTDLKEVKRLYLFSQIGNKKLPLQVLSWNNGKIIYKFKITEEQLNNNMQFHAMLIFDNKLSSLPIHIPIERENQSVEIKTQTFRDKITPGQKEKWSFTITKKEEKMQAEVLASMYDASLDVFQGNYFSSSLSKQYPYFQPYYYHHMYGNFYASSGSYSLFRNFKVRNTKGTEFPSIKNYGLWITPYWGENKVYDFAYSDGVHESSRRQVIEEVVTVTAAGKVAGVNASPSLMLRGTSSLNTNDPLYVIDGEIVSQEEFNSFNKDEIADFKVLKDAEATALYGSKGANGVIILTSRLGKQANEQLSDVKTRTNLQETAFFFPTLYTDAEGNVSFEFDSPEALTKWKLQLFAHDKELNAGSATFYTQTQKQLMVRPNLPRYFREGDEIVIKTQIQNLSKKALSGTAKIEIINPENNEVISNKFIGEKAITRFETQENTHGLIEWTLKIPAGYPTVQIKVIAGTDEFSDGELSEVPILTNKVLITDSEKIMLKPDQEKDYLIKIAGKENVQAKVQIQSNPILEIISALDYLKNYPYECTEQLTSKWFALKVLQYVDKSYPAISDYFRKLNTEEKQSKMESNAELNSFKLEEMPWLKSIENDGKKLQELAKLFRSNFPSELKAIEEKIVKNQTREGGFPWFDGGKADPYISIRILEIMGKTLTLDKSLISKDMKGILPKLTSYLDTTSTVFGPKATESTALDYLYARRYWSAEFPISEAIKAKLKSKVAIAPLLTANRPAGVAAKAWIVNQLFGTGKESTEIRNRLQQEVILDELKGMYWESNEKYYNGISMQAYVLEAYKMHDPSKLMPISQWFFYKKETNYWYSTWMTVDAIYAILLANNPKDFSLENTVSVRMNGNELAMDDKVLGQASKVIPKEELKQDTRFSVKNNNVRNIFGGIYHQYFVPMEDVKSSTNEIKVSKEYLVEREGKWVVSNQAVLGEKIKVRITVINDKPLQYVHLKDSRPSGVEPVYQPSGYRYWERFYFTMKDASTNYFFDRLGKGKFTYEYEVKANNLGRFNSGITTLECMYDPTVNARSENVEMSIVK</sequence>
<dbReference type="RefSeq" id="WP_134777016.1">
    <property type="nucleotide sequence ID" value="NZ_JAYLLN010000008.1"/>
</dbReference>
<dbReference type="Pfam" id="PF17973">
    <property type="entry name" value="bMG10"/>
    <property type="match status" value="1"/>
</dbReference>
<dbReference type="Gene3D" id="1.50.10.20">
    <property type="match status" value="1"/>
</dbReference>
<feature type="chain" id="PRO_5045255185" evidence="2">
    <location>
        <begin position="19"/>
        <end position="1972"/>
    </location>
</feature>
<keyword evidence="2" id="KW-0732">Signal</keyword>
<reference evidence="4 5" key="1">
    <citation type="submission" date="2024-01" db="EMBL/GenBank/DDBJ databases">
        <title>Sphingobacterium tenebrionis sp. nov., a novel endophyte isolated from tenebrio molitor intestines.</title>
        <authorList>
            <person name="Zhang C."/>
        </authorList>
    </citation>
    <scope>NUCLEOTIDE SEQUENCE [LARGE SCALE GENOMIC DNA]</scope>
    <source>
        <strain evidence="4 5">PU5-4</strain>
    </source>
</reference>
<name>A0ABU8I455_9SPHI</name>
<dbReference type="Proteomes" id="UP001363035">
    <property type="component" value="Unassembled WGS sequence"/>
</dbReference>
<feature type="signal peptide" evidence="2">
    <location>
        <begin position="1"/>
        <end position="18"/>
    </location>
</feature>
<evidence type="ECO:0000313" key="5">
    <source>
        <dbReference type="Proteomes" id="UP001363035"/>
    </source>
</evidence>
<dbReference type="InterPro" id="IPR002890">
    <property type="entry name" value="MG2"/>
</dbReference>
<dbReference type="InterPro" id="IPR023997">
    <property type="entry name" value="TonB-dep_OMP_SusC/RagA_CS"/>
</dbReference>
<dbReference type="EMBL" id="JAYLLN010000008">
    <property type="protein sequence ID" value="MEI5984312.1"/>
    <property type="molecule type" value="Genomic_DNA"/>
</dbReference>
<dbReference type="InterPro" id="IPR051802">
    <property type="entry name" value="YfhM-like"/>
</dbReference>
<dbReference type="Gene3D" id="1.25.40.10">
    <property type="entry name" value="Tetratricopeptide repeat domain"/>
    <property type="match status" value="1"/>
</dbReference>
<accession>A0ABU8I455</accession>
<dbReference type="InterPro" id="IPR001599">
    <property type="entry name" value="Macroglobln_a2"/>
</dbReference>
<feature type="domain" description="Alpha-2-macroglobulin" evidence="3">
    <location>
        <begin position="1245"/>
        <end position="1335"/>
    </location>
</feature>
<evidence type="ECO:0000313" key="4">
    <source>
        <dbReference type="EMBL" id="MEI5984312.1"/>
    </source>
</evidence>
<comment type="similarity">
    <text evidence="1">Belongs to the protease inhibitor I39 (alpha-2-macroglobulin) family. Bacterial alpha-2-macroglobulin subfamily.</text>
</comment>
<dbReference type="SUPFAM" id="SSF56935">
    <property type="entry name" value="Porins"/>
    <property type="match status" value="1"/>
</dbReference>
<proteinExistence type="inferred from homology"/>
<dbReference type="InterPro" id="IPR008930">
    <property type="entry name" value="Terpenoid_cyclase/PrenylTrfase"/>
</dbReference>
<dbReference type="SMART" id="SM01360">
    <property type="entry name" value="A2M"/>
    <property type="match status" value="1"/>
</dbReference>
<dbReference type="Pfam" id="PF01835">
    <property type="entry name" value="MG2"/>
    <property type="match status" value="1"/>
</dbReference>